<evidence type="ECO:0000313" key="1">
    <source>
        <dbReference type="EMBL" id="PYE19377.1"/>
    </source>
</evidence>
<protein>
    <recommendedName>
        <fullName evidence="3">Transcriptional regulator, AbiEi antitoxin, Type IV TA system</fullName>
    </recommendedName>
</protein>
<proteinExistence type="predicted"/>
<dbReference type="RefSeq" id="WP_110468574.1">
    <property type="nucleotide sequence ID" value="NZ_QJSP01000003.1"/>
</dbReference>
<evidence type="ECO:0008006" key="3">
    <source>
        <dbReference type="Google" id="ProtNLM"/>
    </source>
</evidence>
<gene>
    <name evidence="1" type="ORF">DFR67_103290</name>
</gene>
<dbReference type="Proteomes" id="UP000247591">
    <property type="component" value="Unassembled WGS sequence"/>
</dbReference>
<keyword evidence="2" id="KW-1185">Reference proteome</keyword>
<organism evidence="1 2">
    <name type="scientific">Williamsia limnetica</name>
    <dbReference type="NCBI Taxonomy" id="882452"/>
    <lineage>
        <taxon>Bacteria</taxon>
        <taxon>Bacillati</taxon>
        <taxon>Actinomycetota</taxon>
        <taxon>Actinomycetes</taxon>
        <taxon>Mycobacteriales</taxon>
        <taxon>Nocardiaceae</taxon>
        <taxon>Williamsia</taxon>
    </lineage>
</organism>
<reference evidence="1 2" key="1">
    <citation type="submission" date="2018-06" db="EMBL/GenBank/DDBJ databases">
        <title>Genomic Encyclopedia of Type Strains, Phase IV (KMG-IV): sequencing the most valuable type-strain genomes for metagenomic binning, comparative biology and taxonomic classification.</title>
        <authorList>
            <person name="Goeker M."/>
        </authorList>
    </citation>
    <scope>NUCLEOTIDE SEQUENCE [LARGE SCALE GENOMIC DNA]</scope>
    <source>
        <strain evidence="1 2">DSM 45521</strain>
    </source>
</reference>
<evidence type="ECO:0000313" key="2">
    <source>
        <dbReference type="Proteomes" id="UP000247591"/>
    </source>
</evidence>
<dbReference type="EMBL" id="QJSP01000003">
    <property type="protein sequence ID" value="PYE19377.1"/>
    <property type="molecule type" value="Genomic_DNA"/>
</dbReference>
<accession>A0A318RTG6</accession>
<name>A0A318RTG6_WILLI</name>
<dbReference type="OrthoDB" id="5517693at2"/>
<sequence>MDFTPDEHGLIRRRVIIKSGIGTDSELRSAKQAGDLQSIVRGVSAPVDEEQLSHDATYRRAVIAVAGRSRVRIVSHQSAAVMHGMALLKPDRRHVHMTALSKGKVEGDVHVHQGDLAAGDVVMVDGIRVTSRALTACDVARSGSFEQAVSALDTALREGVPIVELHAIVARFPYAEGIGTLRNALMVADGDAESVGESLSRALMVGWDDIPVPTLQPSFYDDEGFIGRTDFGWEGKVVGEFDGKTKYLRSWRPGEPPEETVYREKVREDRLRALGLIVVRWTWDDLMRPDRLHAKLQKALRQAGIIA</sequence>
<comment type="caution">
    <text evidence="1">The sequence shown here is derived from an EMBL/GenBank/DDBJ whole genome shotgun (WGS) entry which is preliminary data.</text>
</comment>
<dbReference type="AlphaFoldDB" id="A0A318RTG6"/>